<dbReference type="GO" id="GO:0006811">
    <property type="term" value="P:monoatomic ion transport"/>
    <property type="evidence" value="ECO:0007669"/>
    <property type="project" value="InterPro"/>
</dbReference>
<dbReference type="Proteomes" id="UP000270094">
    <property type="component" value="Unassembled WGS sequence"/>
</dbReference>
<dbReference type="GO" id="GO:0016020">
    <property type="term" value="C:membrane"/>
    <property type="evidence" value="ECO:0007669"/>
    <property type="project" value="InterPro"/>
</dbReference>
<keyword evidence="1" id="KW-0472">Membrane</keyword>
<dbReference type="AlphaFoldDB" id="A0A3P7J4K6"/>
<organism evidence="2 3">
    <name type="scientific">Strongylus vulgaris</name>
    <name type="common">Blood worm</name>
    <dbReference type="NCBI Taxonomy" id="40348"/>
    <lineage>
        <taxon>Eukaryota</taxon>
        <taxon>Metazoa</taxon>
        <taxon>Ecdysozoa</taxon>
        <taxon>Nematoda</taxon>
        <taxon>Chromadorea</taxon>
        <taxon>Rhabditida</taxon>
        <taxon>Rhabditina</taxon>
        <taxon>Rhabditomorpha</taxon>
        <taxon>Strongyloidea</taxon>
        <taxon>Strongylidae</taxon>
        <taxon>Strongylus</taxon>
    </lineage>
</organism>
<protein>
    <recommendedName>
        <fullName evidence="4">Neurotransmitter-gated ion-channel transmembrane domain-containing protein</fullName>
    </recommendedName>
</protein>
<dbReference type="Gene3D" id="1.20.58.390">
    <property type="entry name" value="Neurotransmitter-gated ion-channel transmembrane domain"/>
    <property type="match status" value="1"/>
</dbReference>
<feature type="transmembrane region" description="Helical" evidence="1">
    <location>
        <begin position="259"/>
        <end position="277"/>
    </location>
</feature>
<dbReference type="InterPro" id="IPR038050">
    <property type="entry name" value="Neuro_actylchol_rec"/>
</dbReference>
<feature type="transmembrane region" description="Helical" evidence="1">
    <location>
        <begin position="6"/>
        <end position="25"/>
    </location>
</feature>
<evidence type="ECO:0000313" key="3">
    <source>
        <dbReference type="Proteomes" id="UP000270094"/>
    </source>
</evidence>
<gene>
    <name evidence="2" type="ORF">SVUK_LOCUS9697</name>
</gene>
<evidence type="ECO:0000313" key="2">
    <source>
        <dbReference type="EMBL" id="VDM74699.1"/>
    </source>
</evidence>
<keyword evidence="1" id="KW-0812">Transmembrane</keyword>
<sequence>MFFSTLTLIVSVSTTFTITVLHLRYRQPHNAQMSSMFKNALKKKFSEHISIRYSLRSKRRYVISFNSKNWEGINKFHGIFLSLLPKITLMNRPRRPIPRFQGDGLDSCDNIKLLDDNDFYASPSSMSLIQHSAASTMKKSKKVSEQLYLERKVGDGILGKIQTVNMKRAQYARRKAKSSARFSMEQSVMNSMEMSFSQDLDFTHCYFLIHKRLRKIRKRADRMRILINAQVGCFHYKGTGGVTNQNEDWKFAALALDRLCLIMFTFLIVSCVTSIVFSSPHFDT</sequence>
<dbReference type="SUPFAM" id="SSF90112">
    <property type="entry name" value="Neurotransmitter-gated ion-channel transmembrane pore"/>
    <property type="match status" value="1"/>
</dbReference>
<accession>A0A3P7J4K6</accession>
<dbReference type="EMBL" id="UYYB01094588">
    <property type="protein sequence ID" value="VDM74699.1"/>
    <property type="molecule type" value="Genomic_DNA"/>
</dbReference>
<evidence type="ECO:0008006" key="4">
    <source>
        <dbReference type="Google" id="ProtNLM"/>
    </source>
</evidence>
<keyword evidence="3" id="KW-1185">Reference proteome</keyword>
<evidence type="ECO:0000256" key="1">
    <source>
        <dbReference type="SAM" id="Phobius"/>
    </source>
</evidence>
<keyword evidence="1" id="KW-1133">Transmembrane helix</keyword>
<name>A0A3P7J4K6_STRVU</name>
<proteinExistence type="predicted"/>
<dbReference type="InterPro" id="IPR036719">
    <property type="entry name" value="Neuro-gated_channel_TM_sf"/>
</dbReference>
<reference evidence="2 3" key="1">
    <citation type="submission" date="2018-11" db="EMBL/GenBank/DDBJ databases">
        <authorList>
            <consortium name="Pathogen Informatics"/>
        </authorList>
    </citation>
    <scope>NUCLEOTIDE SEQUENCE [LARGE SCALE GENOMIC DNA]</scope>
</reference>